<protein>
    <submittedName>
        <fullName evidence="3">Propeptide PepSY amd peptidase M4</fullName>
    </submittedName>
</protein>
<keyword evidence="4" id="KW-1185">Reference proteome</keyword>
<sequence precursor="true">MIKKVILGLVVIVAVFGIGYAAFTNMNTTTSPTNNSSVQNVQNTTSNTSNVQKTENKTISSEEAKKIAAKYIEVSGATPGTPKLVNQDSRMVYIVPVMVNGENVGEIDIDAETGANLGGAGGG</sequence>
<feature type="domain" description="PepSY" evidence="2">
    <location>
        <begin position="59"/>
        <end position="117"/>
    </location>
</feature>
<dbReference type="OrthoDB" id="71550at2157"/>
<evidence type="ECO:0000313" key="4">
    <source>
        <dbReference type="Proteomes" id="UP000007490"/>
    </source>
</evidence>
<evidence type="ECO:0000313" key="3">
    <source>
        <dbReference type="EMBL" id="ADZ09431.1"/>
    </source>
</evidence>
<dbReference type="RefSeq" id="WP_013644782.1">
    <property type="nucleotide sequence ID" value="NC_015216.1"/>
</dbReference>
<gene>
    <name evidence="3" type="ordered locus">Metbo_1187</name>
</gene>
<reference evidence="3 4" key="2">
    <citation type="journal article" date="2014" name="Int. J. Syst. Evol. Microbiol.">
        <title>Methanobacterium paludis sp. nov. and a novel strain of Methanobacterium lacus isolated from northern peatlands.</title>
        <authorList>
            <person name="Cadillo-Quiroz H."/>
            <person name="Brauer S.L."/>
            <person name="Goodson N."/>
            <person name="Yavitt J.B."/>
            <person name="Zinder S.H."/>
        </authorList>
    </citation>
    <scope>NUCLEOTIDE SEQUENCE [LARGE SCALE GENOMIC DNA]</scope>
    <source>
        <strain evidence="3 4">AL-21</strain>
    </source>
</reference>
<feature type="compositionally biased region" description="Low complexity" evidence="1">
    <location>
        <begin position="29"/>
        <end position="52"/>
    </location>
</feature>
<evidence type="ECO:0000259" key="2">
    <source>
        <dbReference type="Pfam" id="PF03413"/>
    </source>
</evidence>
<dbReference type="Pfam" id="PF03413">
    <property type="entry name" value="PepSY"/>
    <property type="match status" value="1"/>
</dbReference>
<feature type="region of interest" description="Disordered" evidence="1">
    <location>
        <begin position="29"/>
        <end position="59"/>
    </location>
</feature>
<organism evidence="3 4">
    <name type="scientific">Methanobacterium lacus (strain AL-21)</name>
    <dbReference type="NCBI Taxonomy" id="877455"/>
    <lineage>
        <taxon>Archaea</taxon>
        <taxon>Methanobacteriati</taxon>
        <taxon>Methanobacteriota</taxon>
        <taxon>Methanomada group</taxon>
        <taxon>Methanobacteria</taxon>
        <taxon>Methanobacteriales</taxon>
        <taxon>Methanobacteriaceae</taxon>
        <taxon>Methanobacterium</taxon>
    </lineage>
</organism>
<dbReference type="eggNOG" id="arCOG09730">
    <property type="taxonomic scope" value="Archaea"/>
</dbReference>
<dbReference type="EMBL" id="CP002551">
    <property type="protein sequence ID" value="ADZ09431.1"/>
    <property type="molecule type" value="Genomic_DNA"/>
</dbReference>
<dbReference type="Proteomes" id="UP000007490">
    <property type="component" value="Chromosome"/>
</dbReference>
<dbReference type="AlphaFoldDB" id="F0T6B6"/>
<dbReference type="Gene3D" id="3.10.450.40">
    <property type="match status" value="1"/>
</dbReference>
<proteinExistence type="predicted"/>
<evidence type="ECO:0000256" key="1">
    <source>
        <dbReference type="SAM" id="MobiDB-lite"/>
    </source>
</evidence>
<dbReference type="HOGENOM" id="CLU_143945_0_0_2"/>
<dbReference type="KEGG" id="mel:Metbo_1187"/>
<accession>F0T6B6</accession>
<dbReference type="GeneID" id="25394726"/>
<name>F0T6B6_METLA</name>
<reference evidence="4" key="1">
    <citation type="submission" date="2011-02" db="EMBL/GenBank/DDBJ databases">
        <title>Complete sequence of Methanobacterium sp. AL-21.</title>
        <authorList>
            <consortium name="US DOE Joint Genome Institute"/>
            <person name="Lucas S."/>
            <person name="Copeland A."/>
            <person name="Lapidus A."/>
            <person name="Cheng J.-F."/>
            <person name="Goodwin L."/>
            <person name="Pitluck S."/>
            <person name="Chertkov O."/>
            <person name="Detter J.C."/>
            <person name="Han C."/>
            <person name="Tapia R."/>
            <person name="Land M."/>
            <person name="Hauser L."/>
            <person name="Kyrpides N."/>
            <person name="Ivanova N."/>
            <person name="Mikhailova N."/>
            <person name="Pagani I."/>
            <person name="Cadillo-Quiroz H."/>
            <person name="Imachi H."/>
            <person name="Zinder S."/>
            <person name="Liu W."/>
            <person name="Woyke T."/>
        </authorList>
    </citation>
    <scope>NUCLEOTIDE SEQUENCE [LARGE SCALE GENOMIC DNA]</scope>
    <source>
        <strain evidence="4">AL-21</strain>
    </source>
</reference>
<dbReference type="InterPro" id="IPR025711">
    <property type="entry name" value="PepSY"/>
</dbReference>